<reference evidence="1 2" key="1">
    <citation type="submission" date="2018-02" db="EMBL/GenBank/DDBJ databases">
        <title>Insights into the biology of acidophilic members of the Acidiferrobacteraceae family derived from comparative genomic analyses.</title>
        <authorList>
            <person name="Issotta F."/>
            <person name="Thyssen C."/>
            <person name="Mena C."/>
            <person name="Moya A."/>
            <person name="Bellenberg S."/>
            <person name="Sproer C."/>
            <person name="Covarrubias P.C."/>
            <person name="Sand W."/>
            <person name="Quatrini R."/>
            <person name="Vera M."/>
        </authorList>
    </citation>
    <scope>NUCLEOTIDE SEQUENCE [LARGE SCALE GENOMIC DNA]</scope>
    <source>
        <strain evidence="2">m-1</strain>
    </source>
</reference>
<dbReference type="InterPro" id="IPR007055">
    <property type="entry name" value="BON_dom"/>
</dbReference>
<protein>
    <submittedName>
        <fullName evidence="1">BON domain-containing protein</fullName>
    </submittedName>
</protein>
<dbReference type="STRING" id="163359.A9R16_09665"/>
<organism evidence="1 2">
    <name type="scientific">Acidiferrobacter thiooxydans</name>
    <dbReference type="NCBI Taxonomy" id="163359"/>
    <lineage>
        <taxon>Bacteria</taxon>
        <taxon>Pseudomonadati</taxon>
        <taxon>Pseudomonadota</taxon>
        <taxon>Gammaproteobacteria</taxon>
        <taxon>Acidiferrobacterales</taxon>
        <taxon>Acidiferrobacteraceae</taxon>
        <taxon>Acidiferrobacter</taxon>
    </lineage>
</organism>
<dbReference type="PROSITE" id="PS50914">
    <property type="entry name" value="BON"/>
    <property type="match status" value="1"/>
</dbReference>
<dbReference type="Pfam" id="PF04972">
    <property type="entry name" value="BON"/>
    <property type="match status" value="1"/>
</dbReference>
<gene>
    <name evidence="1" type="ORF">C4900_05595</name>
</gene>
<dbReference type="RefSeq" id="WP_065969474.1">
    <property type="nucleotide sequence ID" value="NZ_CP080624.1"/>
</dbReference>
<dbReference type="PROSITE" id="PS51257">
    <property type="entry name" value="PROKAR_LIPOPROTEIN"/>
    <property type="match status" value="1"/>
</dbReference>
<keyword evidence="2" id="KW-1185">Reference proteome</keyword>
<dbReference type="PANTHER" id="PTHR34606">
    <property type="entry name" value="BON DOMAIN-CONTAINING PROTEIN"/>
    <property type="match status" value="1"/>
</dbReference>
<dbReference type="AlphaFoldDB" id="A0A1C2G328"/>
<dbReference type="InterPro" id="IPR014004">
    <property type="entry name" value="Transpt-assoc_nodulatn_dom_bac"/>
</dbReference>
<sequence>MTNALRIVGPKRILASAVIGTVLALGAGCSTTPSRETTGQYFHDAAITSKIKARILEDQALEGFQIKVDTYRGHVILSGFVNRASQVREAMHIARTTPGVVSVRNDLVVKDTTGGGAGASSSSGYGS</sequence>
<proteinExistence type="predicted"/>
<dbReference type="EMBL" id="PSYR01000001">
    <property type="protein sequence ID" value="RCN59191.1"/>
    <property type="molecule type" value="Genomic_DNA"/>
</dbReference>
<dbReference type="OrthoDB" id="7360581at2"/>
<dbReference type="InterPro" id="IPR051686">
    <property type="entry name" value="Lipoprotein_DolP"/>
</dbReference>
<comment type="caution">
    <text evidence="1">The sequence shown here is derived from an EMBL/GenBank/DDBJ whole genome shotgun (WGS) entry which is preliminary data.</text>
</comment>
<dbReference type="Gene3D" id="3.30.1340.30">
    <property type="match status" value="1"/>
</dbReference>
<accession>A0A1C2G328</accession>
<evidence type="ECO:0000313" key="1">
    <source>
        <dbReference type="EMBL" id="RCN59191.1"/>
    </source>
</evidence>
<name>A0A1C2G328_9GAMM</name>
<dbReference type="SMART" id="SM00749">
    <property type="entry name" value="BON"/>
    <property type="match status" value="1"/>
</dbReference>
<dbReference type="Proteomes" id="UP000253250">
    <property type="component" value="Unassembled WGS sequence"/>
</dbReference>
<evidence type="ECO:0000313" key="2">
    <source>
        <dbReference type="Proteomes" id="UP000253250"/>
    </source>
</evidence>
<dbReference type="PANTHER" id="PTHR34606:SF16">
    <property type="entry name" value="BON DOMAIN-CONTAINING PROTEIN"/>
    <property type="match status" value="1"/>
</dbReference>